<dbReference type="EMBL" id="CAJVPW010023857">
    <property type="protein sequence ID" value="CAG8702682.1"/>
    <property type="molecule type" value="Genomic_DNA"/>
</dbReference>
<proteinExistence type="predicted"/>
<protein>
    <submittedName>
        <fullName evidence="1">10975_t:CDS:1</fullName>
    </submittedName>
</protein>
<organism evidence="1 2">
    <name type="scientific">Cetraspora pellucida</name>
    <dbReference type="NCBI Taxonomy" id="1433469"/>
    <lineage>
        <taxon>Eukaryota</taxon>
        <taxon>Fungi</taxon>
        <taxon>Fungi incertae sedis</taxon>
        <taxon>Mucoromycota</taxon>
        <taxon>Glomeromycotina</taxon>
        <taxon>Glomeromycetes</taxon>
        <taxon>Diversisporales</taxon>
        <taxon>Gigasporaceae</taxon>
        <taxon>Cetraspora</taxon>
    </lineage>
</organism>
<evidence type="ECO:0000313" key="1">
    <source>
        <dbReference type="EMBL" id="CAG8702682.1"/>
    </source>
</evidence>
<feature type="non-terminal residue" evidence="1">
    <location>
        <position position="1"/>
    </location>
</feature>
<gene>
    <name evidence="1" type="ORF">SPELUC_LOCUS11357</name>
</gene>
<name>A0ACA9PCP6_9GLOM</name>
<keyword evidence="2" id="KW-1185">Reference proteome</keyword>
<dbReference type="Proteomes" id="UP000789366">
    <property type="component" value="Unassembled WGS sequence"/>
</dbReference>
<comment type="caution">
    <text evidence="1">The sequence shown here is derived from an EMBL/GenBank/DDBJ whole genome shotgun (WGS) entry which is preliminary data.</text>
</comment>
<accession>A0ACA9PCP6</accession>
<evidence type="ECO:0000313" key="2">
    <source>
        <dbReference type="Proteomes" id="UP000789366"/>
    </source>
</evidence>
<reference evidence="1" key="1">
    <citation type="submission" date="2021-06" db="EMBL/GenBank/DDBJ databases">
        <authorList>
            <person name="Kallberg Y."/>
            <person name="Tangrot J."/>
            <person name="Rosling A."/>
        </authorList>
    </citation>
    <scope>NUCLEOTIDE SEQUENCE</scope>
    <source>
        <strain evidence="1">28 12/20/2015</strain>
    </source>
</reference>
<sequence length="352" mass="40939">RNCHAFREATAGVAATAHPSERETNLVMTTNYEKLTTALTSQVKNNMPRSRPTYSNNSNSISSWFTCTNCREVGHMAWKYVNFVGLKEYEEYTPEVEAKVFVIPEARYQPYPSQRTRSRIKNSESQIEERLRNNSSAADILLANPVNRGPDLITLILGNFIPLRSLRKKGPSEIDKLEPYNMTHDLLNQKANITYSQMLKYTNQRKNLALALKRPFLTEKILTPPLEMMKANIIQLKERQLAKIPISHDGEPLLLNFNDRDESEGMFNKFEYEDEDLKEAERYFIEEILSDELYKNPWRDYLSPTVYLANIEELLTDKKDPDEEILEEKIERNINIKDLTSEQQEKAHTQLI</sequence>